<feature type="region of interest" description="Disordered" evidence="1">
    <location>
        <begin position="1693"/>
        <end position="1730"/>
    </location>
</feature>
<feature type="compositionally biased region" description="Basic residues" evidence="1">
    <location>
        <begin position="1702"/>
        <end position="1714"/>
    </location>
</feature>
<reference evidence="2 3" key="1">
    <citation type="submission" date="2016-02" db="EMBL/GenBank/DDBJ databases">
        <title>Genome analysis of coral dinoflagellate symbionts highlights evolutionary adaptations to a symbiotic lifestyle.</title>
        <authorList>
            <person name="Aranda M."/>
            <person name="Li Y."/>
            <person name="Liew Y.J."/>
            <person name="Baumgarten S."/>
            <person name="Simakov O."/>
            <person name="Wilson M."/>
            <person name="Piel J."/>
            <person name="Ashoor H."/>
            <person name="Bougouffa S."/>
            <person name="Bajic V.B."/>
            <person name="Ryu T."/>
            <person name="Ravasi T."/>
            <person name="Bayer T."/>
            <person name="Micklem G."/>
            <person name="Kim H."/>
            <person name="Bhak J."/>
            <person name="Lajeunesse T.C."/>
            <person name="Voolstra C.R."/>
        </authorList>
    </citation>
    <scope>NUCLEOTIDE SEQUENCE [LARGE SCALE GENOMIC DNA]</scope>
    <source>
        <strain evidence="2 3">CCMP2467</strain>
    </source>
</reference>
<feature type="region of interest" description="Disordered" evidence="1">
    <location>
        <begin position="992"/>
        <end position="1011"/>
    </location>
</feature>
<evidence type="ECO:0000313" key="2">
    <source>
        <dbReference type="EMBL" id="OLP82973.1"/>
    </source>
</evidence>
<accession>A0A1Q9CJ81</accession>
<feature type="region of interest" description="Disordered" evidence="1">
    <location>
        <begin position="1210"/>
        <end position="1268"/>
    </location>
</feature>
<name>A0A1Q9CJ81_SYMMI</name>
<feature type="compositionally biased region" description="Basic and acidic residues" evidence="1">
    <location>
        <begin position="68"/>
        <end position="79"/>
    </location>
</feature>
<feature type="region of interest" description="Disordered" evidence="1">
    <location>
        <begin position="1"/>
        <end position="132"/>
    </location>
</feature>
<dbReference type="EMBL" id="LSRX01001152">
    <property type="protein sequence ID" value="OLP82973.1"/>
    <property type="molecule type" value="Genomic_DNA"/>
</dbReference>
<feature type="compositionally biased region" description="Low complexity" evidence="1">
    <location>
        <begin position="114"/>
        <end position="130"/>
    </location>
</feature>
<gene>
    <name evidence="2" type="ORF">AK812_SmicGene36330</name>
</gene>
<sequence>MARSKRSASASPERGKKRRKVVLVKAQAAAEKAALKEKSRLAKSPRPKPSPIPGGTAGRILEWLGHSQRPDRFNTERVELQAPAQLAPKARSPEVSRLKPAPRADAAATDDSESSATESRSSSPSRSPSPIMAPAVEVVGNAVFYGEDRNMLRRSNSFFEFLCEGSEFYRSHLPEEYPAAGDRARFACDMAEDYICNAMPRTFPSPINFEGIDETSSRILRCRRPRTAEFYNASSVRTMDGATIEHTIIVQIDESPVVTPPRTSPVNPTVVDHRWSQVKDAVQQARALRAASRQAREDPYVSERINVPEVFVFHRGDPSEGDAQGADLPRSQCPPFFEYFVHSDGFTGFNAYPRRRIIEITSEFEGTHSWAHRIEYRVHAVIICCWWLLRGSEAPSVKLNQAWTEITHSDRWFTYPEYPKHPPARHLLVAVYEAQDFSENQLEFVANLADTVLSYLHAVGIRSHATIAASINEDFVVDGLITALKALVRVGTMEYKLADDVEEHALKAVAGASPAAAASTIATDKDTLPKTLRNYAMLVENCSKVTLDGVDRTFPEKQLLGDSHSAWILLKYDSETAINKYVDWFCTQETFADRHRGLHGRHRRDSSTTIFEKAAILKEFRSDMHWQRERLSAQMVPARERAQVSLDEYFDGNPLHRRNGPRHHHRVGLLWSLVPTSTRCPLTRLHRKGNKGNGKKGKFVTGARNRDSTDDGIGAASKEIDERCTSFVTEKLSAVQVEDVASSDVEKVAEHIQTTLLNQQIIVVIIADRTVHLGQLPFDVLPIDGGQSRFRCTTAPSAASTIAGWVRYHVLDDCLDGSSAKFLSNSAFDVDCPSVPCGNILNLEKSGQGGGADYTIRSRELHPRDSGERLLFAHAYGTPPGCRPDLLRGVNWRIRQDREYREPTPIEEFRSKNREYTFVILEKNTVDDHGEFMLNDILGEVKLGCMNGPFADPDWWPKQSVAPSKCEHKRVIPLPHDDPFIAMAFSVEQTGSGGRTKLRRGEDWRRSGHNSTCVKCDQPFHRTGPLRLPQIGFPSRGVRLRWEVPPPPAPKVNKRPKAASPKKVKKTIAAVPPAAKAKKVATAEPSFPAKNKKASAEPMPAKSKKAVDVEPKPASVLVQPPAAPAAPQLSQPELSELDQLGLQEAVLERLRSLCDKDVEPKVLAEYIVVLAQMNKGPEHLSGELEAFFSDKASLHSFVRWVEDCKYSFLPGGQPAKHRNTPMPNGKGSQPADFWGPAPDTSNGSRLASKTAEASPVGPKTVRRGNYGTGPHVAVTSRVVLQPNPNFDAGPVKAPTSTSVSKVASKAQSTRSVQFTMPPVHTAEAQKVHLLGDLTKTLQTILTKLQDRELPDSQREQYQAMADKIHLRIKAINLPGAARRPPKQCMFYCYELARVGLESATASAKLFDQKYAWHSVFQSLSELHRPLPSKQPLLRKAWLRLSDQASPFFFGSGAEAGVQDNLVEERLESWRAARCSDVLAFGPDSISFVHFLSMLLAVALLLRDRFLRELGPLAGPGLQDDRMWMVVFLLLGVVAPPFQGRRPSRGPILAPSFVSFAGQWKYQTFLFGARNIGIPAICFDFAIATHAANSGFGLAIARVKPKLVTFMKYVLKMESLQDASVTEAMTIQLARVWMAWQPAAKLQDENHPDFALDPAMMGASALIHRLYRREWIQGQLVDLQKMRYSAELRGSSHAPVADAPSVQRRHRRVQRRRATGRLADGEGSQQAAAQDNTQDILCKSRIDTVATASFTSEDDLKTVLAEDFSIDPEFRGCLADSAGESQNQSELEAANELREWAKPIPKTDYMAVRVLSRDEIDRETLAPQWDSKGTVVLNKATSKGAEKPVKAIS</sequence>
<feature type="compositionally biased region" description="Basic residues" evidence="1">
    <location>
        <begin position="1052"/>
        <end position="1066"/>
    </location>
</feature>
<feature type="compositionally biased region" description="Low complexity" evidence="1">
    <location>
        <begin position="1067"/>
        <end position="1083"/>
    </location>
</feature>
<dbReference type="Proteomes" id="UP000186817">
    <property type="component" value="Unassembled WGS sequence"/>
</dbReference>
<protein>
    <submittedName>
        <fullName evidence="2">Uncharacterized protein</fullName>
    </submittedName>
</protein>
<proteinExistence type="predicted"/>
<feature type="region of interest" description="Disordered" evidence="1">
    <location>
        <begin position="683"/>
        <end position="714"/>
    </location>
</feature>
<organism evidence="2 3">
    <name type="scientific">Symbiodinium microadriaticum</name>
    <name type="common">Dinoflagellate</name>
    <name type="synonym">Zooxanthella microadriatica</name>
    <dbReference type="NCBI Taxonomy" id="2951"/>
    <lineage>
        <taxon>Eukaryota</taxon>
        <taxon>Sar</taxon>
        <taxon>Alveolata</taxon>
        <taxon>Dinophyceae</taxon>
        <taxon>Suessiales</taxon>
        <taxon>Symbiodiniaceae</taxon>
        <taxon>Symbiodinium</taxon>
    </lineage>
</organism>
<dbReference type="OrthoDB" id="1302410at2759"/>
<feature type="region of interest" description="Disordered" evidence="1">
    <location>
        <begin position="1044"/>
        <end position="1114"/>
    </location>
</feature>
<keyword evidence="3" id="KW-1185">Reference proteome</keyword>
<feature type="compositionally biased region" description="Basic residues" evidence="1">
    <location>
        <begin position="684"/>
        <end position="698"/>
    </location>
</feature>
<evidence type="ECO:0000313" key="3">
    <source>
        <dbReference type="Proteomes" id="UP000186817"/>
    </source>
</evidence>
<feature type="compositionally biased region" description="Low complexity" evidence="1">
    <location>
        <begin position="23"/>
        <end position="32"/>
    </location>
</feature>
<evidence type="ECO:0000256" key="1">
    <source>
        <dbReference type="SAM" id="MobiDB-lite"/>
    </source>
</evidence>
<comment type="caution">
    <text evidence="2">The sequence shown here is derived from an EMBL/GenBank/DDBJ whole genome shotgun (WGS) entry which is preliminary data.</text>
</comment>